<keyword evidence="7" id="KW-1185">Reference proteome</keyword>
<dbReference type="PANTHER" id="PTHR30136:SF23">
    <property type="entry name" value="DNA-BINDING TRANSCRIPTIONAL ACTIVATOR MHPR"/>
    <property type="match status" value="1"/>
</dbReference>
<evidence type="ECO:0000259" key="5">
    <source>
        <dbReference type="PROSITE" id="PS51078"/>
    </source>
</evidence>
<dbReference type="InterPro" id="IPR005471">
    <property type="entry name" value="Tscrpt_reg_IclR_N"/>
</dbReference>
<dbReference type="InterPro" id="IPR036388">
    <property type="entry name" value="WH-like_DNA-bd_sf"/>
</dbReference>
<evidence type="ECO:0000259" key="4">
    <source>
        <dbReference type="PROSITE" id="PS51077"/>
    </source>
</evidence>
<dbReference type="PANTHER" id="PTHR30136">
    <property type="entry name" value="HELIX-TURN-HELIX TRANSCRIPTIONAL REGULATOR, ICLR FAMILY"/>
    <property type="match status" value="1"/>
</dbReference>
<dbReference type="Gene3D" id="1.10.10.10">
    <property type="entry name" value="Winged helix-like DNA-binding domain superfamily/Winged helix DNA-binding domain"/>
    <property type="match status" value="1"/>
</dbReference>
<evidence type="ECO:0000256" key="1">
    <source>
        <dbReference type="ARBA" id="ARBA00023015"/>
    </source>
</evidence>
<evidence type="ECO:0000313" key="7">
    <source>
        <dbReference type="Proteomes" id="UP001596270"/>
    </source>
</evidence>
<dbReference type="PROSITE" id="PS51078">
    <property type="entry name" value="ICLR_ED"/>
    <property type="match status" value="1"/>
</dbReference>
<dbReference type="InterPro" id="IPR014757">
    <property type="entry name" value="Tscrpt_reg_IclR_C"/>
</dbReference>
<keyword evidence="2" id="KW-0238">DNA-binding</keyword>
<evidence type="ECO:0000313" key="6">
    <source>
        <dbReference type="EMBL" id="MFC6281042.1"/>
    </source>
</evidence>
<protein>
    <submittedName>
        <fullName evidence="6">Helix-turn-helix domain-containing protein</fullName>
    </submittedName>
</protein>
<dbReference type="SMART" id="SM00346">
    <property type="entry name" value="HTH_ICLR"/>
    <property type="match status" value="1"/>
</dbReference>
<dbReference type="PROSITE" id="PS51077">
    <property type="entry name" value="HTH_ICLR"/>
    <property type="match status" value="1"/>
</dbReference>
<reference evidence="7" key="1">
    <citation type="journal article" date="2019" name="Int. J. Syst. Evol. Microbiol.">
        <title>The Global Catalogue of Microorganisms (GCM) 10K type strain sequencing project: providing services to taxonomists for standard genome sequencing and annotation.</title>
        <authorList>
            <consortium name="The Broad Institute Genomics Platform"/>
            <consortium name="The Broad Institute Genome Sequencing Center for Infectious Disease"/>
            <person name="Wu L."/>
            <person name="Ma J."/>
        </authorList>
    </citation>
    <scope>NUCLEOTIDE SEQUENCE [LARGE SCALE GENOMIC DNA]</scope>
    <source>
        <strain evidence="7">CCUG 39402</strain>
    </source>
</reference>
<dbReference type="InterPro" id="IPR029016">
    <property type="entry name" value="GAF-like_dom_sf"/>
</dbReference>
<dbReference type="EMBL" id="JBHSRS010000015">
    <property type="protein sequence ID" value="MFC6281042.1"/>
    <property type="molecule type" value="Genomic_DNA"/>
</dbReference>
<dbReference type="InterPro" id="IPR050707">
    <property type="entry name" value="HTH_MetabolicPath_Reg"/>
</dbReference>
<keyword evidence="1" id="KW-0805">Transcription regulation</keyword>
<dbReference type="Pfam" id="PF01614">
    <property type="entry name" value="IclR_C"/>
    <property type="match status" value="1"/>
</dbReference>
<dbReference type="RefSeq" id="WP_371436021.1">
    <property type="nucleotide sequence ID" value="NZ_JBHSRS010000015.1"/>
</dbReference>
<organism evidence="6 7">
    <name type="scientific">Polaromonas aquatica</name>
    <dbReference type="NCBI Taxonomy" id="332657"/>
    <lineage>
        <taxon>Bacteria</taxon>
        <taxon>Pseudomonadati</taxon>
        <taxon>Pseudomonadota</taxon>
        <taxon>Betaproteobacteria</taxon>
        <taxon>Burkholderiales</taxon>
        <taxon>Comamonadaceae</taxon>
        <taxon>Polaromonas</taxon>
    </lineage>
</organism>
<keyword evidence="3" id="KW-0804">Transcription</keyword>
<dbReference type="SUPFAM" id="SSF55781">
    <property type="entry name" value="GAF domain-like"/>
    <property type="match status" value="1"/>
</dbReference>
<proteinExistence type="predicted"/>
<accession>A0ABW1TWC3</accession>
<evidence type="ECO:0000256" key="2">
    <source>
        <dbReference type="ARBA" id="ARBA00023125"/>
    </source>
</evidence>
<dbReference type="InterPro" id="IPR036390">
    <property type="entry name" value="WH_DNA-bd_sf"/>
</dbReference>
<dbReference type="Gene3D" id="3.30.450.40">
    <property type="match status" value="1"/>
</dbReference>
<dbReference type="Pfam" id="PF09339">
    <property type="entry name" value="HTH_IclR"/>
    <property type="match status" value="1"/>
</dbReference>
<sequence>MTTPQVKSIRALERGLQVLRYLQEKRGATLHDLHLQLQLPKATLLRLLRTLEENGFAWRGLNDGRYHAGQVMKLLGDRPGSLDRLAEVAGPILDELVATVQWPSDLSIRNGTSMELCETSRLRSYFLVNRLSTGFRINMVLSAPGRAYLAFCPQKERVSILSQLRRKSDPGYMRMGGHADIERMLEATHARGYSIRDPQWGGHFSETKAQYDDGLAAIAVPILVKNQVVGCINIVWIARVAKVDVIVKKHIVDLQKAAGLIAASYESATLEKHANGVKPVA</sequence>
<feature type="domain" description="HTH iclR-type" evidence="4">
    <location>
        <begin position="9"/>
        <end position="70"/>
    </location>
</feature>
<name>A0ABW1TWC3_9BURK</name>
<evidence type="ECO:0000256" key="3">
    <source>
        <dbReference type="ARBA" id="ARBA00023163"/>
    </source>
</evidence>
<comment type="caution">
    <text evidence="6">The sequence shown here is derived from an EMBL/GenBank/DDBJ whole genome shotgun (WGS) entry which is preliminary data.</text>
</comment>
<dbReference type="Proteomes" id="UP001596270">
    <property type="component" value="Unassembled WGS sequence"/>
</dbReference>
<feature type="domain" description="IclR-ED" evidence="5">
    <location>
        <begin position="73"/>
        <end position="267"/>
    </location>
</feature>
<gene>
    <name evidence="6" type="ORF">ACFQND_07335</name>
</gene>
<dbReference type="SUPFAM" id="SSF46785">
    <property type="entry name" value="Winged helix' DNA-binding domain"/>
    <property type="match status" value="1"/>
</dbReference>